<organism evidence="2 3">
    <name type="scientific">Brachionus calyciflorus</name>
    <dbReference type="NCBI Taxonomy" id="104777"/>
    <lineage>
        <taxon>Eukaryota</taxon>
        <taxon>Metazoa</taxon>
        <taxon>Spiralia</taxon>
        <taxon>Gnathifera</taxon>
        <taxon>Rotifera</taxon>
        <taxon>Eurotatoria</taxon>
        <taxon>Monogononta</taxon>
        <taxon>Pseudotrocha</taxon>
        <taxon>Ploima</taxon>
        <taxon>Brachionidae</taxon>
        <taxon>Brachionus</taxon>
    </lineage>
</organism>
<dbReference type="GO" id="GO:0006511">
    <property type="term" value="P:ubiquitin-dependent protein catabolic process"/>
    <property type="evidence" value="ECO:0007669"/>
    <property type="project" value="InterPro"/>
</dbReference>
<evidence type="ECO:0008006" key="4">
    <source>
        <dbReference type="Google" id="ProtNLM"/>
    </source>
</evidence>
<evidence type="ECO:0000313" key="3">
    <source>
        <dbReference type="Proteomes" id="UP000663879"/>
    </source>
</evidence>
<dbReference type="Pfam" id="PF12463">
    <property type="entry name" value="DUF3689"/>
    <property type="match status" value="1"/>
</dbReference>
<dbReference type="GO" id="GO:0019902">
    <property type="term" value="F:phosphatase binding"/>
    <property type="evidence" value="ECO:0007669"/>
    <property type="project" value="TreeGrafter"/>
</dbReference>
<feature type="region of interest" description="Disordered" evidence="1">
    <location>
        <begin position="1"/>
        <end position="42"/>
    </location>
</feature>
<dbReference type="EMBL" id="CAJNOC010000022">
    <property type="protein sequence ID" value="CAF0707115.1"/>
    <property type="molecule type" value="Genomic_DNA"/>
</dbReference>
<dbReference type="PANTHER" id="PTHR31743">
    <property type="entry name" value="TRANSIENT RECEPTOR POTENTIAL CHANNEL 4-ASSOCIATED PROTEIN TCPC4AP"/>
    <property type="match status" value="1"/>
</dbReference>
<protein>
    <recommendedName>
        <fullName evidence="4">Short transient receptor potential channel 4-associated protein</fullName>
    </recommendedName>
</protein>
<reference evidence="2" key="1">
    <citation type="submission" date="2021-02" db="EMBL/GenBank/DDBJ databases">
        <authorList>
            <person name="Nowell W R."/>
        </authorList>
    </citation>
    <scope>NUCLEOTIDE SEQUENCE</scope>
    <source>
        <strain evidence="2">Ploen Becks lab</strain>
    </source>
</reference>
<evidence type="ECO:0000256" key="1">
    <source>
        <dbReference type="SAM" id="MobiDB-lite"/>
    </source>
</evidence>
<feature type="compositionally biased region" description="Low complexity" evidence="1">
    <location>
        <begin position="29"/>
        <end position="42"/>
    </location>
</feature>
<dbReference type="PANTHER" id="PTHR31743:SF1">
    <property type="entry name" value="SHORT TRANSIENT RECEPTOR POTENTIAL CHANNEL 4-ASSOCIATED PROTEIN"/>
    <property type="match status" value="1"/>
</dbReference>
<dbReference type="AlphaFoldDB" id="A0A813M6W6"/>
<accession>A0A813M6W6</accession>
<name>A0A813M6W6_9BILA</name>
<dbReference type="GO" id="GO:0031464">
    <property type="term" value="C:Cul4A-RING E3 ubiquitin ligase complex"/>
    <property type="evidence" value="ECO:0007669"/>
    <property type="project" value="InterPro"/>
</dbReference>
<proteinExistence type="predicted"/>
<feature type="compositionally biased region" description="Polar residues" evidence="1">
    <location>
        <begin position="1"/>
        <end position="28"/>
    </location>
</feature>
<keyword evidence="3" id="KW-1185">Reference proteome</keyword>
<dbReference type="InterPro" id="IPR022162">
    <property type="entry name" value="TRPC4AP"/>
</dbReference>
<gene>
    <name evidence="2" type="ORF">OXX778_LOCUS452</name>
</gene>
<sequence>MNFSGPSNTRRLSRQETGASSSLTNDIQPSTSTTPSTPSRPITRSFLKHLNQSNNNSQEGTNSPLPSFSFLSSSNSSLNSMDISANQIDNGFNPNFSNNNFQISPEMFLNGKIPSFNFQNKKKEEDRTYQKILTSENPIGLIHFIENVKMNGRMKKNILNLPNSTLGFLTQRLKAHDYPLLLKRLDQSSIIHNLRQNSQELEDLIQVLRDIENRLINYSPNANDPDNMNEDENQSREEFEVETINVDSAITFRQYGGIDIFKRILLLSILTTEPTSDTNNSNNASGFCSKTTNETNNIGFEKCFILKIKCKVIHILNRLICLPHFGKLMVYDLLQYKPSQTQNSNNNSKLLIADYDTTLLQYLFSLLMFKEPRLQACQLIESILLHIPMLNLNLIQNLKLILETIDDDGLSCICKIFAVTLSNLDMADKKYLASSRRSQQQQQQPQTTSQIFNLNQNIHISQTHQQKVSESSSNLNYSIRDINQEFLLSIPSFLFRLVNLVRRKDYTVRFSGANNEIEHWIRYIDEALSDSDDNDLMDTTNSTSSLNHLENQLNQPALLAAAKLNNFVYVLYTLSLLLIGKEKKRVQKSLTKLRLANALNSLFDHLIWNCRCEYPNGSNQENQQQQQQQMRSHICPEVAVKIQFLRLVHSFCDHSEFKRVILSKDETEEILKYNREAQTCLQVNELILKIDNRVRCTKDCVGLLSKIVAVIKKEPFSASFRFWLIRAIESFLRGGTSYAEQLFLINRGVVEDTIQNILAVNFSRPKEVIQSCFDMLGELVKFNAKAFDIISNQLVENEKFNLLITMINQSLIDSNMFLRSVFLSIDFIDRNSEVLNYKISTNRVLAYFDSFDRRILFLSRMMNSINVHNLSQENISCLNTTLIVLMIAHRRKSLPKYLKALKSKSIELMLSSDFIHVNRDGNSTQRDSTPGAQSTDYMLNFKDLLLFWQSHYLQKDKDCAGLEQNSKIEFTFWKKIVELLLDTNHKNECSLNYYLQNDYLNMNSNRKTRIDDYRSD</sequence>
<evidence type="ECO:0000313" key="2">
    <source>
        <dbReference type="EMBL" id="CAF0707115.1"/>
    </source>
</evidence>
<dbReference type="Proteomes" id="UP000663879">
    <property type="component" value="Unassembled WGS sequence"/>
</dbReference>
<comment type="caution">
    <text evidence="2">The sequence shown here is derived from an EMBL/GenBank/DDBJ whole genome shotgun (WGS) entry which is preliminary data.</text>
</comment>
<dbReference type="OrthoDB" id="1866965at2759"/>